<dbReference type="PANTHER" id="PTHR42760">
    <property type="entry name" value="SHORT-CHAIN DEHYDROGENASES/REDUCTASES FAMILY MEMBER"/>
    <property type="match status" value="1"/>
</dbReference>
<evidence type="ECO:0000313" key="3">
    <source>
        <dbReference type="EMBL" id="TCK26383.1"/>
    </source>
</evidence>
<dbReference type="PANTHER" id="PTHR42760:SF123">
    <property type="entry name" value="OXIDOREDUCTASE"/>
    <property type="match status" value="1"/>
</dbReference>
<comment type="similarity">
    <text evidence="1">Belongs to the short-chain dehydrogenases/reductases (SDR) family.</text>
</comment>
<dbReference type="InterPro" id="IPR020904">
    <property type="entry name" value="Sc_DH/Rdtase_CS"/>
</dbReference>
<protein>
    <submittedName>
        <fullName evidence="3">NADP-dependent 3-hydroxy acid dehydrogenase YdfG</fullName>
    </submittedName>
</protein>
<evidence type="ECO:0000256" key="2">
    <source>
        <dbReference type="ARBA" id="ARBA00023002"/>
    </source>
</evidence>
<dbReference type="RefSeq" id="WP_132423561.1">
    <property type="nucleotide sequence ID" value="NZ_SMFZ01000001.1"/>
</dbReference>
<gene>
    <name evidence="3" type="ORF">EV378_2217</name>
</gene>
<dbReference type="InterPro" id="IPR002347">
    <property type="entry name" value="SDR_fam"/>
</dbReference>
<dbReference type="PRINTS" id="PR00080">
    <property type="entry name" value="SDRFAMILY"/>
</dbReference>
<dbReference type="FunFam" id="3.40.50.720:FF:000084">
    <property type="entry name" value="Short-chain dehydrogenase reductase"/>
    <property type="match status" value="1"/>
</dbReference>
<organism evidence="3 4">
    <name type="scientific">Pseudonocardia endophytica</name>
    <dbReference type="NCBI Taxonomy" id="401976"/>
    <lineage>
        <taxon>Bacteria</taxon>
        <taxon>Bacillati</taxon>
        <taxon>Actinomycetota</taxon>
        <taxon>Actinomycetes</taxon>
        <taxon>Pseudonocardiales</taxon>
        <taxon>Pseudonocardiaceae</taxon>
        <taxon>Pseudonocardia</taxon>
    </lineage>
</organism>
<evidence type="ECO:0000256" key="1">
    <source>
        <dbReference type="ARBA" id="ARBA00006484"/>
    </source>
</evidence>
<name>A0A4R1HXX5_PSEEN</name>
<dbReference type="OrthoDB" id="286404at2"/>
<proteinExistence type="inferred from homology"/>
<dbReference type="GO" id="GO:0016616">
    <property type="term" value="F:oxidoreductase activity, acting on the CH-OH group of donors, NAD or NADP as acceptor"/>
    <property type="evidence" value="ECO:0007669"/>
    <property type="project" value="TreeGrafter"/>
</dbReference>
<keyword evidence="2" id="KW-0560">Oxidoreductase</keyword>
<evidence type="ECO:0000313" key="4">
    <source>
        <dbReference type="Proteomes" id="UP000295560"/>
    </source>
</evidence>
<reference evidence="3 4" key="1">
    <citation type="submission" date="2019-03" db="EMBL/GenBank/DDBJ databases">
        <title>Sequencing the genomes of 1000 actinobacteria strains.</title>
        <authorList>
            <person name="Klenk H.-P."/>
        </authorList>
    </citation>
    <scope>NUCLEOTIDE SEQUENCE [LARGE SCALE GENOMIC DNA]</scope>
    <source>
        <strain evidence="3 4">DSM 44969</strain>
    </source>
</reference>
<accession>A0A4R1HXX5</accession>
<dbReference type="PRINTS" id="PR00081">
    <property type="entry name" value="GDHRDH"/>
</dbReference>
<dbReference type="InterPro" id="IPR036291">
    <property type="entry name" value="NAD(P)-bd_dom_sf"/>
</dbReference>
<comment type="caution">
    <text evidence="3">The sequence shown here is derived from an EMBL/GenBank/DDBJ whole genome shotgun (WGS) entry which is preliminary data.</text>
</comment>
<dbReference type="PROSITE" id="PS00061">
    <property type="entry name" value="ADH_SHORT"/>
    <property type="match status" value="1"/>
</dbReference>
<dbReference type="Proteomes" id="UP000295560">
    <property type="component" value="Unassembled WGS sequence"/>
</dbReference>
<sequence>MSGSWAVVTGAAGGIGSVIARSAIGAGYRVAAWDIDAEGLAYLATELGDALTTAVVDVGDQAAVEEAAAALPEAPRLVVNNAGVVRFGPLLDLTVADWTTVLGTNLTGTFVVARTLVRRMIPAGGGTVVNIASVNGVTAAVDAGAYTSSKAGVARLTEQMALEWADRGVRVNAVAPGLIDAGMSNAVNSDPDVRERRSAAVPVGRQGAAQDVADVVLFLASDRAAYVTGQTVTVDGGLVRAALSGIPRSAPDRCG</sequence>
<dbReference type="AlphaFoldDB" id="A0A4R1HXX5"/>
<dbReference type="Gene3D" id="3.40.50.720">
    <property type="entry name" value="NAD(P)-binding Rossmann-like Domain"/>
    <property type="match status" value="1"/>
</dbReference>
<dbReference type="EMBL" id="SMFZ01000001">
    <property type="protein sequence ID" value="TCK26383.1"/>
    <property type="molecule type" value="Genomic_DNA"/>
</dbReference>
<dbReference type="Pfam" id="PF13561">
    <property type="entry name" value="adh_short_C2"/>
    <property type="match status" value="1"/>
</dbReference>
<dbReference type="GO" id="GO:0030497">
    <property type="term" value="P:fatty acid elongation"/>
    <property type="evidence" value="ECO:0007669"/>
    <property type="project" value="TreeGrafter"/>
</dbReference>
<keyword evidence="4" id="KW-1185">Reference proteome</keyword>
<dbReference type="SUPFAM" id="SSF51735">
    <property type="entry name" value="NAD(P)-binding Rossmann-fold domains"/>
    <property type="match status" value="1"/>
</dbReference>